<dbReference type="InterPro" id="IPR050155">
    <property type="entry name" value="HAD-like_hydrolase_sf"/>
</dbReference>
<organism evidence="1 2">
    <name type="scientific">Idiomarina xiamenensis 10-D-4</name>
    <dbReference type="NCBI Taxonomy" id="740709"/>
    <lineage>
        <taxon>Bacteria</taxon>
        <taxon>Pseudomonadati</taxon>
        <taxon>Pseudomonadota</taxon>
        <taxon>Gammaproteobacteria</taxon>
        <taxon>Alteromonadales</taxon>
        <taxon>Idiomarinaceae</taxon>
        <taxon>Idiomarina</taxon>
    </lineage>
</organism>
<dbReference type="GO" id="GO:0008967">
    <property type="term" value="F:phosphoglycolate phosphatase activity"/>
    <property type="evidence" value="ECO:0007669"/>
    <property type="project" value="TreeGrafter"/>
</dbReference>
<dbReference type="PANTHER" id="PTHR43434:SF3">
    <property type="entry name" value="GMP_IMP NUCLEOTIDASE YRFG"/>
    <property type="match status" value="1"/>
</dbReference>
<proteinExistence type="predicted"/>
<dbReference type="CDD" id="cd01427">
    <property type="entry name" value="HAD_like"/>
    <property type="match status" value="1"/>
</dbReference>
<dbReference type="PATRIC" id="fig|740709.3.peg.2154"/>
<keyword evidence="1" id="KW-0378">Hydrolase</keyword>
<evidence type="ECO:0000313" key="2">
    <source>
        <dbReference type="Proteomes" id="UP000014115"/>
    </source>
</evidence>
<dbReference type="AlphaFoldDB" id="K2K4K9"/>
<dbReference type="NCBIfam" id="TIGR01509">
    <property type="entry name" value="HAD-SF-IA-v3"/>
    <property type="match status" value="1"/>
</dbReference>
<dbReference type="SFLD" id="SFLDG01129">
    <property type="entry name" value="C1.5:_HAD__Beta-PGM__Phosphata"/>
    <property type="match status" value="1"/>
</dbReference>
<reference evidence="1 2" key="1">
    <citation type="journal article" date="2012" name="J. Bacteriol.">
        <title>Genome Sequence of Idiomarina xiamenensis Type Strain 10-D-4.</title>
        <authorList>
            <person name="Lai Q."/>
            <person name="Wang L."/>
            <person name="Wang W."/>
            <person name="Shao Z."/>
        </authorList>
    </citation>
    <scope>NUCLEOTIDE SEQUENCE [LARGE SCALE GENOMIC DNA]</scope>
    <source>
        <strain evidence="1 2">10-D-4</strain>
    </source>
</reference>
<dbReference type="SFLD" id="SFLDS00003">
    <property type="entry name" value="Haloacid_Dehalogenase"/>
    <property type="match status" value="1"/>
</dbReference>
<protein>
    <submittedName>
        <fullName evidence="1">HAD superfamily hydrolase</fullName>
    </submittedName>
</protein>
<dbReference type="eggNOG" id="COG1011">
    <property type="taxonomic scope" value="Bacteria"/>
</dbReference>
<dbReference type="PANTHER" id="PTHR43434">
    <property type="entry name" value="PHOSPHOGLYCOLATE PHOSPHATASE"/>
    <property type="match status" value="1"/>
</dbReference>
<dbReference type="NCBIfam" id="NF011564">
    <property type="entry name" value="PRK14988.1"/>
    <property type="match status" value="1"/>
</dbReference>
<name>K2K4K9_9GAMM</name>
<gene>
    <name evidence="1" type="ORF">A10D4_10656</name>
</gene>
<dbReference type="OrthoDB" id="9773910at2"/>
<dbReference type="Pfam" id="PF00702">
    <property type="entry name" value="Hydrolase"/>
    <property type="match status" value="1"/>
</dbReference>
<dbReference type="InterPro" id="IPR023214">
    <property type="entry name" value="HAD_sf"/>
</dbReference>
<dbReference type="STRING" id="740709.A10D4_10656"/>
<dbReference type="Proteomes" id="UP000014115">
    <property type="component" value="Unassembled WGS sequence"/>
</dbReference>
<dbReference type="Gene3D" id="3.40.50.1000">
    <property type="entry name" value="HAD superfamily/HAD-like"/>
    <property type="match status" value="1"/>
</dbReference>
<accession>K2K4K9</accession>
<dbReference type="EMBL" id="AMRG01000013">
    <property type="protein sequence ID" value="EKE81532.1"/>
    <property type="molecule type" value="Genomic_DNA"/>
</dbReference>
<dbReference type="GO" id="GO:0006281">
    <property type="term" value="P:DNA repair"/>
    <property type="evidence" value="ECO:0007669"/>
    <property type="project" value="TreeGrafter"/>
</dbReference>
<dbReference type="InterPro" id="IPR036412">
    <property type="entry name" value="HAD-like_sf"/>
</dbReference>
<comment type="caution">
    <text evidence="1">The sequence shown here is derived from an EMBL/GenBank/DDBJ whole genome shotgun (WGS) entry which is preliminary data.</text>
</comment>
<dbReference type="InterPro" id="IPR006439">
    <property type="entry name" value="HAD-SF_hydro_IA"/>
</dbReference>
<dbReference type="RefSeq" id="WP_008489461.1">
    <property type="nucleotide sequence ID" value="NZ_AMRG01000013.1"/>
</dbReference>
<sequence>MLDWQSIDTVLLDMDGTLLDLHYDNQFWNHYLPQHYARQHGLTPAQADARLREHFSAVAGSLNWYCLDYWQQQLQLPIKALSRDLQHLIKVRDDVPAFLTQLRHAKKQVILVTNAHPDSLALKLEHTDLADYCDQMWSTHPFGFSKESPQLWQALQQKTAFQPERTLFIDDNTSILRTAQQFGIAECIAVANPDSGMPAKAVVGFKSFSDYRELDYQKMAGA</sequence>
<dbReference type="SUPFAM" id="SSF56784">
    <property type="entry name" value="HAD-like"/>
    <property type="match status" value="1"/>
</dbReference>
<dbReference type="GO" id="GO:0005829">
    <property type="term" value="C:cytosol"/>
    <property type="evidence" value="ECO:0007669"/>
    <property type="project" value="TreeGrafter"/>
</dbReference>
<keyword evidence="2" id="KW-1185">Reference proteome</keyword>
<evidence type="ECO:0000313" key="1">
    <source>
        <dbReference type="EMBL" id="EKE81532.1"/>
    </source>
</evidence>